<evidence type="ECO:0008006" key="3">
    <source>
        <dbReference type="Google" id="ProtNLM"/>
    </source>
</evidence>
<protein>
    <recommendedName>
        <fullName evidence="3">Secreted protein</fullName>
    </recommendedName>
</protein>
<accession>A0ABV1WSG9</accession>
<keyword evidence="2" id="KW-1185">Reference proteome</keyword>
<gene>
    <name evidence="1" type="ORF">ABT404_10000</name>
</gene>
<organism evidence="1 2">
    <name type="scientific">Streptomyces hyaluromycini</name>
    <dbReference type="NCBI Taxonomy" id="1377993"/>
    <lineage>
        <taxon>Bacteria</taxon>
        <taxon>Bacillati</taxon>
        <taxon>Actinomycetota</taxon>
        <taxon>Actinomycetes</taxon>
        <taxon>Kitasatosporales</taxon>
        <taxon>Streptomycetaceae</taxon>
        <taxon>Streptomyces</taxon>
    </lineage>
</organism>
<reference evidence="1 2" key="1">
    <citation type="submission" date="2024-06" db="EMBL/GenBank/DDBJ databases">
        <title>The Natural Products Discovery Center: Release of the First 8490 Sequenced Strains for Exploring Actinobacteria Biosynthetic Diversity.</title>
        <authorList>
            <person name="Kalkreuter E."/>
            <person name="Kautsar S.A."/>
            <person name="Yang D."/>
            <person name="Bader C.D."/>
            <person name="Teijaro C.N."/>
            <person name="Fluegel L."/>
            <person name="Davis C.M."/>
            <person name="Simpson J.R."/>
            <person name="Lauterbach L."/>
            <person name="Steele A.D."/>
            <person name="Gui C."/>
            <person name="Meng S."/>
            <person name="Li G."/>
            <person name="Viehrig K."/>
            <person name="Ye F."/>
            <person name="Su P."/>
            <person name="Kiefer A.F."/>
            <person name="Nichols A."/>
            <person name="Cepeda A.J."/>
            <person name="Yan W."/>
            <person name="Fan B."/>
            <person name="Jiang Y."/>
            <person name="Adhikari A."/>
            <person name="Zheng C.-J."/>
            <person name="Schuster L."/>
            <person name="Cowan T.M."/>
            <person name="Smanski M.J."/>
            <person name="Chevrette M.G."/>
            <person name="De Carvalho L.P.S."/>
            <person name="Shen B."/>
        </authorList>
    </citation>
    <scope>NUCLEOTIDE SEQUENCE [LARGE SCALE GENOMIC DNA]</scope>
    <source>
        <strain evidence="1 2">NPDC000234</strain>
    </source>
</reference>
<sequence>MSTATGLLVIAGFVCAGYMLGAAHAIRRRDRDLEVMRRQVDAQLLFAEQQFKKQLAAERDRRTEERVEFAYEALGRWLHDLDRTIDEVWSGAHSTEESIRAKAELIVRHWPWETLVVPVEASGARLYWGSEVRALIRKFAGESSHFVSRARTALDQGLGDGARVDDTRGRLWESFNHMHGILDEIRDQARSDLGVR</sequence>
<evidence type="ECO:0000313" key="2">
    <source>
        <dbReference type="Proteomes" id="UP001474181"/>
    </source>
</evidence>
<proteinExistence type="predicted"/>
<dbReference type="Proteomes" id="UP001474181">
    <property type="component" value="Unassembled WGS sequence"/>
</dbReference>
<dbReference type="EMBL" id="JBEPEK010000052">
    <property type="protein sequence ID" value="MER7179799.1"/>
    <property type="molecule type" value="Genomic_DNA"/>
</dbReference>
<name>A0ABV1WSG9_9ACTN</name>
<comment type="caution">
    <text evidence="1">The sequence shown here is derived from an EMBL/GenBank/DDBJ whole genome shotgun (WGS) entry which is preliminary data.</text>
</comment>
<dbReference type="RefSeq" id="WP_350779305.1">
    <property type="nucleotide sequence ID" value="NZ_JBEPEK010000052.1"/>
</dbReference>
<evidence type="ECO:0000313" key="1">
    <source>
        <dbReference type="EMBL" id="MER7179799.1"/>
    </source>
</evidence>